<keyword evidence="8" id="KW-1185">Reference proteome</keyword>
<dbReference type="InterPro" id="IPR047288">
    <property type="entry name" value="Tudor_SGF29_rpt1"/>
</dbReference>
<evidence type="ECO:0000256" key="3">
    <source>
        <dbReference type="ARBA" id="ARBA00023163"/>
    </source>
</evidence>
<evidence type="ECO:0000256" key="5">
    <source>
        <dbReference type="SAM" id="MobiDB-lite"/>
    </source>
</evidence>
<evidence type="ECO:0000256" key="1">
    <source>
        <dbReference type="ARBA" id="ARBA00004123"/>
    </source>
</evidence>
<dbReference type="OrthoDB" id="10265994at2759"/>
<keyword evidence="4" id="KW-0539">Nucleus</keyword>
<keyword evidence="2" id="KW-0805">Transcription regulation</keyword>
<dbReference type="InterPro" id="IPR047287">
    <property type="entry name" value="Tudor_SGF29_rpt2"/>
</dbReference>
<name>A0A5C3N554_9AGAM</name>
<evidence type="ECO:0000313" key="8">
    <source>
        <dbReference type="Proteomes" id="UP000305948"/>
    </source>
</evidence>
<dbReference type="PANTHER" id="PTHR21539">
    <property type="entry name" value="SAGA-ASSOCIATED FACTOR 29"/>
    <property type="match status" value="1"/>
</dbReference>
<feature type="region of interest" description="Disordered" evidence="5">
    <location>
        <begin position="112"/>
        <end position="197"/>
    </location>
</feature>
<evidence type="ECO:0000256" key="2">
    <source>
        <dbReference type="ARBA" id="ARBA00023015"/>
    </source>
</evidence>
<feature type="compositionally biased region" description="Basic and acidic residues" evidence="5">
    <location>
        <begin position="163"/>
        <end position="172"/>
    </location>
</feature>
<dbReference type="Pfam" id="PF07039">
    <property type="entry name" value="SGF29_Tudor"/>
    <property type="match status" value="1"/>
</dbReference>
<accession>A0A5C3N554</accession>
<sequence length="335" mass="36585">MSNRRGVSKRPASSEEIDCWTRARTCLKALTDIYDSPANGDPIGRTNRIVSTSNWPTDDNIPPEGIDSLKMTHRKLVTALQDIQTMSRAEVKAIDEAIERLSILTALRNAPDKPQVEKRAKRPRGHSPVAVPAPGTPSASRGVSITLPARSSAGPAPSIPFSRDPKARREALAKQLPLQEGRKVAFHPPPHSGKPGEAPAVEVDENAWILAVVTKCINQDKNRYEVRDAENQEDGSPGQSYNTTLRAIIPLPDPNAPPDNAASLQAYQDFPAGSTVMALYPDTSCFYKAEVIASRKDMAKAGYSARPHYKLKFEDDDDQEHAVSAEWVVEWPGPG</sequence>
<keyword evidence="3" id="KW-0804">Transcription</keyword>
<dbReference type="PANTHER" id="PTHR21539:SF0">
    <property type="entry name" value="SAGA-ASSOCIATED FACTOR 29"/>
    <property type="match status" value="1"/>
</dbReference>
<dbReference type="InterPro" id="IPR037802">
    <property type="entry name" value="SGF29"/>
</dbReference>
<dbReference type="CDD" id="cd20393">
    <property type="entry name" value="Tudor_SGF29_rpt1"/>
    <property type="match status" value="1"/>
</dbReference>
<dbReference type="PROSITE" id="PS51518">
    <property type="entry name" value="SGF29_C"/>
    <property type="match status" value="1"/>
</dbReference>
<comment type="subcellular location">
    <subcellularLocation>
        <location evidence="1">Nucleus</location>
    </subcellularLocation>
</comment>
<dbReference type="InterPro" id="IPR010750">
    <property type="entry name" value="SGF29_tudor-like_dom"/>
</dbReference>
<dbReference type="AlphaFoldDB" id="A0A5C3N554"/>
<reference evidence="7 8" key="1">
    <citation type="journal article" date="2019" name="Nat. Ecol. Evol.">
        <title>Megaphylogeny resolves global patterns of mushroom evolution.</title>
        <authorList>
            <person name="Varga T."/>
            <person name="Krizsan K."/>
            <person name="Foldi C."/>
            <person name="Dima B."/>
            <person name="Sanchez-Garcia M."/>
            <person name="Sanchez-Ramirez S."/>
            <person name="Szollosi G.J."/>
            <person name="Szarkandi J.G."/>
            <person name="Papp V."/>
            <person name="Albert L."/>
            <person name="Andreopoulos W."/>
            <person name="Angelini C."/>
            <person name="Antonin V."/>
            <person name="Barry K.W."/>
            <person name="Bougher N.L."/>
            <person name="Buchanan P."/>
            <person name="Buyck B."/>
            <person name="Bense V."/>
            <person name="Catcheside P."/>
            <person name="Chovatia M."/>
            <person name="Cooper J."/>
            <person name="Damon W."/>
            <person name="Desjardin D."/>
            <person name="Finy P."/>
            <person name="Geml J."/>
            <person name="Haridas S."/>
            <person name="Hughes K."/>
            <person name="Justo A."/>
            <person name="Karasinski D."/>
            <person name="Kautmanova I."/>
            <person name="Kiss B."/>
            <person name="Kocsube S."/>
            <person name="Kotiranta H."/>
            <person name="LaButti K.M."/>
            <person name="Lechner B.E."/>
            <person name="Liimatainen K."/>
            <person name="Lipzen A."/>
            <person name="Lukacs Z."/>
            <person name="Mihaltcheva S."/>
            <person name="Morgado L.N."/>
            <person name="Niskanen T."/>
            <person name="Noordeloos M.E."/>
            <person name="Ohm R.A."/>
            <person name="Ortiz-Santana B."/>
            <person name="Ovrebo C."/>
            <person name="Racz N."/>
            <person name="Riley R."/>
            <person name="Savchenko A."/>
            <person name="Shiryaev A."/>
            <person name="Soop K."/>
            <person name="Spirin V."/>
            <person name="Szebenyi C."/>
            <person name="Tomsovsky M."/>
            <person name="Tulloss R.E."/>
            <person name="Uehling J."/>
            <person name="Grigoriev I.V."/>
            <person name="Vagvolgyi C."/>
            <person name="Papp T."/>
            <person name="Martin F.M."/>
            <person name="Miettinen O."/>
            <person name="Hibbett D.S."/>
            <person name="Nagy L.G."/>
        </authorList>
    </citation>
    <scope>NUCLEOTIDE SEQUENCE [LARGE SCALE GENOMIC DNA]</scope>
    <source>
        <strain evidence="7 8">OMC1185</strain>
    </source>
</reference>
<evidence type="ECO:0000256" key="4">
    <source>
        <dbReference type="ARBA" id="ARBA00023242"/>
    </source>
</evidence>
<dbReference type="GO" id="GO:0005634">
    <property type="term" value="C:nucleus"/>
    <property type="evidence" value="ECO:0007669"/>
    <property type="project" value="UniProtKB-SubCell"/>
</dbReference>
<organism evidence="7 8">
    <name type="scientific">Heliocybe sulcata</name>
    <dbReference type="NCBI Taxonomy" id="5364"/>
    <lineage>
        <taxon>Eukaryota</taxon>
        <taxon>Fungi</taxon>
        <taxon>Dikarya</taxon>
        <taxon>Basidiomycota</taxon>
        <taxon>Agaricomycotina</taxon>
        <taxon>Agaricomycetes</taxon>
        <taxon>Gloeophyllales</taxon>
        <taxon>Gloeophyllaceae</taxon>
        <taxon>Heliocybe</taxon>
    </lineage>
</organism>
<evidence type="ECO:0000259" key="6">
    <source>
        <dbReference type="PROSITE" id="PS51518"/>
    </source>
</evidence>
<evidence type="ECO:0000313" key="7">
    <source>
        <dbReference type="EMBL" id="TFK52560.1"/>
    </source>
</evidence>
<feature type="domain" description="SGF29 C-terminal" evidence="6">
    <location>
        <begin position="174"/>
        <end position="335"/>
    </location>
</feature>
<dbReference type="Gene3D" id="2.30.30.140">
    <property type="match status" value="2"/>
</dbReference>
<gene>
    <name evidence="7" type="ORF">OE88DRAFT_1734532</name>
</gene>
<protein>
    <recommendedName>
        <fullName evidence="6">SGF29 C-terminal domain-containing protein</fullName>
    </recommendedName>
</protein>
<dbReference type="EMBL" id="ML213509">
    <property type="protein sequence ID" value="TFK52560.1"/>
    <property type="molecule type" value="Genomic_DNA"/>
</dbReference>
<dbReference type="CDD" id="cd20394">
    <property type="entry name" value="Tudor_SGF29_rpt2"/>
    <property type="match status" value="1"/>
</dbReference>
<dbReference type="Proteomes" id="UP000305948">
    <property type="component" value="Unassembled WGS sequence"/>
</dbReference>
<proteinExistence type="predicted"/>
<dbReference type="STRING" id="5364.A0A5C3N554"/>
<dbReference type="GO" id="GO:0000124">
    <property type="term" value="C:SAGA complex"/>
    <property type="evidence" value="ECO:0007669"/>
    <property type="project" value="InterPro"/>
</dbReference>